<dbReference type="PANTHER" id="PTHR33371">
    <property type="entry name" value="INTERMEMBRANE PHOSPHOLIPID TRANSPORT SYSTEM BINDING PROTEIN MLAD-RELATED"/>
    <property type="match status" value="1"/>
</dbReference>
<organism evidence="4 5">
    <name type="scientific">Mycobacterium asiaticum</name>
    <dbReference type="NCBI Taxonomy" id="1790"/>
    <lineage>
        <taxon>Bacteria</taxon>
        <taxon>Bacillati</taxon>
        <taxon>Actinomycetota</taxon>
        <taxon>Actinomycetes</taxon>
        <taxon>Mycobacteriales</taxon>
        <taxon>Mycobacteriaceae</taxon>
        <taxon>Mycobacterium</taxon>
    </lineage>
</organism>
<dbReference type="InterPro" id="IPR005693">
    <property type="entry name" value="Mce"/>
</dbReference>
<dbReference type="PANTHER" id="PTHR33371:SF19">
    <property type="entry name" value="MCE-FAMILY PROTEIN MCE4A"/>
    <property type="match status" value="1"/>
</dbReference>
<accession>A0A1A3NSK3</accession>
<dbReference type="Pfam" id="PF02470">
    <property type="entry name" value="MlaD"/>
    <property type="match status" value="1"/>
</dbReference>
<keyword evidence="1" id="KW-0812">Transmembrane</keyword>
<dbReference type="Proteomes" id="UP000093928">
    <property type="component" value="Unassembled WGS sequence"/>
</dbReference>
<dbReference type="AlphaFoldDB" id="A0A1A3NSK3"/>
<proteinExistence type="predicted"/>
<dbReference type="GO" id="GO:0005576">
    <property type="term" value="C:extracellular region"/>
    <property type="evidence" value="ECO:0007669"/>
    <property type="project" value="TreeGrafter"/>
</dbReference>
<evidence type="ECO:0000313" key="5">
    <source>
        <dbReference type="Proteomes" id="UP000093928"/>
    </source>
</evidence>
<keyword evidence="1" id="KW-0472">Membrane</keyword>
<reference evidence="4 5" key="1">
    <citation type="submission" date="2016-06" db="EMBL/GenBank/DDBJ databases">
        <authorList>
            <person name="Kjaerup R.B."/>
            <person name="Dalgaard T.S."/>
            <person name="Juul-Madsen H.R."/>
        </authorList>
    </citation>
    <scope>NUCLEOTIDE SEQUENCE [LARGE SCALE GENOMIC DNA]</scope>
    <source>
        <strain evidence="4 5">1165133.8</strain>
    </source>
</reference>
<evidence type="ECO:0000259" key="3">
    <source>
        <dbReference type="Pfam" id="PF11887"/>
    </source>
</evidence>
<comment type="caution">
    <text evidence="4">The sequence shown here is derived from an EMBL/GenBank/DDBJ whole genome shotgun (WGS) entry which is preliminary data.</text>
</comment>
<feature type="transmembrane region" description="Helical" evidence="1">
    <location>
        <begin position="12"/>
        <end position="34"/>
    </location>
</feature>
<dbReference type="InterPro" id="IPR003399">
    <property type="entry name" value="Mce/MlaD"/>
</dbReference>
<dbReference type="RefSeq" id="WP_065145130.1">
    <property type="nucleotide sequence ID" value="NZ_LZLS01000156.1"/>
</dbReference>
<dbReference type="GO" id="GO:0051701">
    <property type="term" value="P:biological process involved in interaction with host"/>
    <property type="evidence" value="ECO:0007669"/>
    <property type="project" value="TreeGrafter"/>
</dbReference>
<evidence type="ECO:0000256" key="1">
    <source>
        <dbReference type="SAM" id="Phobius"/>
    </source>
</evidence>
<dbReference type="NCBIfam" id="TIGR00996">
    <property type="entry name" value="Mtu_fam_mce"/>
    <property type="match status" value="1"/>
</dbReference>
<keyword evidence="1" id="KW-1133">Transmembrane helix</keyword>
<dbReference type="InterPro" id="IPR052336">
    <property type="entry name" value="MlaD_Phospholipid_Transporter"/>
</dbReference>
<feature type="domain" description="Mammalian cell entry C-terminal" evidence="3">
    <location>
        <begin position="128"/>
        <end position="347"/>
    </location>
</feature>
<gene>
    <name evidence="4" type="ORF">A5634_03225</name>
</gene>
<dbReference type="Pfam" id="PF11887">
    <property type="entry name" value="Mce4_CUP1"/>
    <property type="match status" value="1"/>
</dbReference>
<protein>
    <submittedName>
        <fullName evidence="4">MCE-family protein MCE1A</fullName>
    </submittedName>
</protein>
<evidence type="ECO:0000259" key="2">
    <source>
        <dbReference type="Pfam" id="PF02470"/>
    </source>
</evidence>
<sequence>MERRRSGARPPYRTIGLVALMVLTLVLGALYWQFRGNFTAKTKLTMVAPRAGLVMNPGAKVTYNGVQIGRVSAISEMPDSDVPAAQFVLDINPKYIPQIPANVAAEIKATTVFGNKYVALGSPKDPAPQHITPDIVISATHVTTEFNSLFETLTAISEKVDPVKLNLTLSAAAAALTGLGDKFGVSLTNGNAILDDLNPQLPQARIDLQRLATLGDVYAAAAPDLLEALNQATRTAHSVNQQRSELDAALLAAAGFGDTTTPVFERSGPYLARGAADLAPTAELLDEYSPEIFCTLRNYDQVAPKIFNALGYNGYALGANSSGAIAGAPAPYFYPDNLPRVNARGGPGGKPGCWQPITRNLWPAPLLVMDAGASLAPYNHFELGTPLMLDYVWGRQIGDYTINP</sequence>
<dbReference type="InterPro" id="IPR024516">
    <property type="entry name" value="Mce_C"/>
</dbReference>
<feature type="domain" description="Mce/MlaD" evidence="2">
    <location>
        <begin position="42"/>
        <end position="120"/>
    </location>
</feature>
<dbReference type="OrthoDB" id="3460188at2"/>
<name>A0A1A3NSK3_MYCAS</name>
<evidence type="ECO:0000313" key="4">
    <source>
        <dbReference type="EMBL" id="OBK24360.1"/>
    </source>
</evidence>
<dbReference type="EMBL" id="LZLS01000156">
    <property type="protein sequence ID" value="OBK24360.1"/>
    <property type="molecule type" value="Genomic_DNA"/>
</dbReference>